<dbReference type="OrthoDB" id="8062037at2759"/>
<keyword evidence="15" id="KW-1185">Reference proteome</keyword>
<evidence type="ECO:0000256" key="10">
    <source>
        <dbReference type="ARBA" id="ARBA00022833"/>
    </source>
</evidence>
<sequence length="61" mass="6953">MMIEEGEDKTLRLLPDCGHLFHAICVDTGMWQHPICPMCRWTVMNGATPMPLANEILLEIE</sequence>
<dbReference type="InterPro" id="IPR001841">
    <property type="entry name" value="Znf_RING"/>
</dbReference>
<organism evidence="14 15">
    <name type="scientific">Dendrobium nobile</name>
    <name type="common">Orchid</name>
    <dbReference type="NCBI Taxonomy" id="94219"/>
    <lineage>
        <taxon>Eukaryota</taxon>
        <taxon>Viridiplantae</taxon>
        <taxon>Streptophyta</taxon>
        <taxon>Embryophyta</taxon>
        <taxon>Tracheophyta</taxon>
        <taxon>Spermatophyta</taxon>
        <taxon>Magnoliopsida</taxon>
        <taxon>Liliopsida</taxon>
        <taxon>Asparagales</taxon>
        <taxon>Orchidaceae</taxon>
        <taxon>Epidendroideae</taxon>
        <taxon>Malaxideae</taxon>
        <taxon>Dendrobiinae</taxon>
        <taxon>Dendrobium</taxon>
    </lineage>
</organism>
<evidence type="ECO:0000256" key="3">
    <source>
        <dbReference type="ARBA" id="ARBA00004906"/>
    </source>
</evidence>
<keyword evidence="12" id="KW-0472">Membrane</keyword>
<evidence type="ECO:0000313" key="14">
    <source>
        <dbReference type="EMBL" id="KAI0502414.1"/>
    </source>
</evidence>
<keyword evidence="10" id="KW-0862">Zinc</keyword>
<dbReference type="Pfam" id="PF13639">
    <property type="entry name" value="zf-RING_2"/>
    <property type="match status" value="1"/>
</dbReference>
<dbReference type="EC" id="2.3.2.27" evidence="4"/>
<keyword evidence="6" id="KW-0812">Transmembrane</keyword>
<dbReference type="SMR" id="A0A8T3B2B5"/>
<dbReference type="GO" id="GO:0008270">
    <property type="term" value="F:zinc ion binding"/>
    <property type="evidence" value="ECO:0007669"/>
    <property type="project" value="UniProtKB-KW"/>
</dbReference>
<evidence type="ECO:0000256" key="12">
    <source>
        <dbReference type="ARBA" id="ARBA00023136"/>
    </source>
</evidence>
<evidence type="ECO:0000256" key="6">
    <source>
        <dbReference type="ARBA" id="ARBA00022692"/>
    </source>
</evidence>
<keyword evidence="5" id="KW-0808">Transferase</keyword>
<evidence type="ECO:0000256" key="8">
    <source>
        <dbReference type="ARBA" id="ARBA00022771"/>
    </source>
</evidence>
<dbReference type="AlphaFoldDB" id="A0A8T3B2B5"/>
<dbReference type="GO" id="GO:0016020">
    <property type="term" value="C:membrane"/>
    <property type="evidence" value="ECO:0007669"/>
    <property type="project" value="UniProtKB-SubCell"/>
</dbReference>
<evidence type="ECO:0000256" key="11">
    <source>
        <dbReference type="ARBA" id="ARBA00022989"/>
    </source>
</evidence>
<keyword evidence="9" id="KW-0833">Ubl conjugation pathway</keyword>
<evidence type="ECO:0000256" key="1">
    <source>
        <dbReference type="ARBA" id="ARBA00000900"/>
    </source>
</evidence>
<accession>A0A8T3B2B5</accession>
<dbReference type="SUPFAM" id="SSF57850">
    <property type="entry name" value="RING/U-box"/>
    <property type="match status" value="1"/>
</dbReference>
<proteinExistence type="predicted"/>
<dbReference type="PANTHER" id="PTHR46913:SF1">
    <property type="entry name" value="RING-H2 FINGER PROTEIN ATL16"/>
    <property type="match status" value="1"/>
</dbReference>
<dbReference type="GO" id="GO:0016567">
    <property type="term" value="P:protein ubiquitination"/>
    <property type="evidence" value="ECO:0007669"/>
    <property type="project" value="InterPro"/>
</dbReference>
<gene>
    <name evidence="14" type="ORF">KFK09_017363</name>
</gene>
<dbReference type="Proteomes" id="UP000829196">
    <property type="component" value="Unassembled WGS sequence"/>
</dbReference>
<dbReference type="GO" id="GO:0061630">
    <property type="term" value="F:ubiquitin protein ligase activity"/>
    <property type="evidence" value="ECO:0007669"/>
    <property type="project" value="UniProtKB-EC"/>
</dbReference>
<dbReference type="PANTHER" id="PTHR46913">
    <property type="entry name" value="RING-H2 FINGER PROTEIN ATL16"/>
    <property type="match status" value="1"/>
</dbReference>
<evidence type="ECO:0000256" key="7">
    <source>
        <dbReference type="ARBA" id="ARBA00022723"/>
    </source>
</evidence>
<comment type="subcellular location">
    <subcellularLocation>
        <location evidence="2">Membrane</location>
        <topology evidence="2">Single-pass membrane protein</topology>
    </subcellularLocation>
</comment>
<evidence type="ECO:0000313" key="15">
    <source>
        <dbReference type="Proteomes" id="UP000829196"/>
    </source>
</evidence>
<comment type="pathway">
    <text evidence="3">Protein modification; protein ubiquitination.</text>
</comment>
<evidence type="ECO:0000256" key="9">
    <source>
        <dbReference type="ARBA" id="ARBA00022786"/>
    </source>
</evidence>
<evidence type="ECO:0000256" key="5">
    <source>
        <dbReference type="ARBA" id="ARBA00022679"/>
    </source>
</evidence>
<keyword evidence="7" id="KW-0479">Metal-binding</keyword>
<evidence type="ECO:0000256" key="4">
    <source>
        <dbReference type="ARBA" id="ARBA00012483"/>
    </source>
</evidence>
<reference evidence="14" key="1">
    <citation type="journal article" date="2022" name="Front. Genet.">
        <title>Chromosome-Scale Assembly of the Dendrobium nobile Genome Provides Insights Into the Molecular Mechanism of the Biosynthesis of the Medicinal Active Ingredient of Dendrobium.</title>
        <authorList>
            <person name="Xu Q."/>
            <person name="Niu S.-C."/>
            <person name="Li K.-L."/>
            <person name="Zheng P.-J."/>
            <person name="Zhang X.-J."/>
            <person name="Jia Y."/>
            <person name="Liu Y."/>
            <person name="Niu Y.-X."/>
            <person name="Yu L.-H."/>
            <person name="Chen D.-F."/>
            <person name="Zhang G.-Q."/>
        </authorList>
    </citation>
    <scope>NUCLEOTIDE SEQUENCE</scope>
    <source>
        <tissue evidence="14">Leaf</tissue>
    </source>
</reference>
<comment type="caution">
    <text evidence="14">The sequence shown here is derived from an EMBL/GenBank/DDBJ whole genome shotgun (WGS) entry which is preliminary data.</text>
</comment>
<comment type="catalytic activity">
    <reaction evidence="1">
        <text>S-ubiquitinyl-[E2 ubiquitin-conjugating enzyme]-L-cysteine + [acceptor protein]-L-lysine = [E2 ubiquitin-conjugating enzyme]-L-cysteine + N(6)-ubiquitinyl-[acceptor protein]-L-lysine.</text>
        <dbReference type="EC" id="2.3.2.27"/>
    </reaction>
</comment>
<protein>
    <recommendedName>
        <fullName evidence="4">RING-type E3 ubiquitin transferase</fullName>
        <ecNumber evidence="4">2.3.2.27</ecNumber>
    </recommendedName>
</protein>
<evidence type="ECO:0000256" key="2">
    <source>
        <dbReference type="ARBA" id="ARBA00004167"/>
    </source>
</evidence>
<dbReference type="Gene3D" id="3.30.40.10">
    <property type="entry name" value="Zinc/RING finger domain, C3HC4 (zinc finger)"/>
    <property type="match status" value="1"/>
</dbReference>
<keyword evidence="11" id="KW-1133">Transmembrane helix</keyword>
<dbReference type="EMBL" id="JAGYWB010000012">
    <property type="protein sequence ID" value="KAI0502414.1"/>
    <property type="molecule type" value="Genomic_DNA"/>
</dbReference>
<dbReference type="InterPro" id="IPR013083">
    <property type="entry name" value="Znf_RING/FYVE/PHD"/>
</dbReference>
<feature type="domain" description="RING-type" evidence="13">
    <location>
        <begin position="8"/>
        <end position="40"/>
    </location>
</feature>
<dbReference type="InterPro" id="IPR044600">
    <property type="entry name" value="ATL1/ATL16-like"/>
</dbReference>
<evidence type="ECO:0000259" key="13">
    <source>
        <dbReference type="Pfam" id="PF13639"/>
    </source>
</evidence>
<name>A0A8T3B2B5_DENNO</name>
<keyword evidence="8" id="KW-0863">Zinc-finger</keyword>